<dbReference type="InterPro" id="IPR029061">
    <property type="entry name" value="THDP-binding"/>
</dbReference>
<dbReference type="HAMAP" id="MF_01659">
    <property type="entry name" value="MenD"/>
    <property type="match status" value="1"/>
</dbReference>
<comment type="cofactor">
    <cofactor evidence="6">
        <name>Mg(2+)</name>
        <dbReference type="ChEBI" id="CHEBI:18420"/>
    </cofactor>
    <cofactor evidence="6">
        <name>Mn(2+)</name>
        <dbReference type="ChEBI" id="CHEBI:29035"/>
    </cofactor>
</comment>
<dbReference type="Proteomes" id="UP001319200">
    <property type="component" value="Unassembled WGS sequence"/>
</dbReference>
<accession>A0AAP2DJG8</accession>
<comment type="similarity">
    <text evidence="6">Belongs to the TPP enzyme family. MenD subfamily.</text>
</comment>
<evidence type="ECO:0000256" key="4">
    <source>
        <dbReference type="ARBA" id="ARBA00023052"/>
    </source>
</evidence>
<evidence type="ECO:0000256" key="5">
    <source>
        <dbReference type="ARBA" id="ARBA00023211"/>
    </source>
</evidence>
<keyword evidence="5 6" id="KW-0464">Manganese</keyword>
<dbReference type="Pfam" id="PF16582">
    <property type="entry name" value="TPP_enzyme_M_2"/>
    <property type="match status" value="1"/>
</dbReference>
<protein>
    <recommendedName>
        <fullName evidence="6">2-succinyl-5-enolpyruvyl-6-hydroxy-3-cyclohexene-1-carboxylate synthase</fullName>
        <shortName evidence="6">SEPHCHC synthase</shortName>
        <ecNumber evidence="6">2.2.1.9</ecNumber>
    </recommendedName>
    <alternativeName>
        <fullName evidence="6">Menaquinone biosynthesis protein MenD</fullName>
    </alternativeName>
</protein>
<feature type="domain" description="Menaquinone biosynthesis protein MenD middle" evidence="8">
    <location>
        <begin position="208"/>
        <end position="399"/>
    </location>
</feature>
<dbReference type="NCBIfam" id="TIGR00173">
    <property type="entry name" value="menD"/>
    <property type="match status" value="1"/>
</dbReference>
<keyword evidence="1 6" id="KW-0808">Transferase</keyword>
<dbReference type="InterPro" id="IPR032264">
    <property type="entry name" value="MenD_middle"/>
</dbReference>
<dbReference type="EC" id="2.2.1.9" evidence="6"/>
<feature type="domain" description="Thiamine pyrophosphate enzyme N-terminal TPP-binding" evidence="7">
    <location>
        <begin position="9"/>
        <end position="119"/>
    </location>
</feature>
<dbReference type="CDD" id="cd07037">
    <property type="entry name" value="TPP_PYR_MenD"/>
    <property type="match status" value="1"/>
</dbReference>
<dbReference type="Gene3D" id="3.40.50.970">
    <property type="match status" value="2"/>
</dbReference>
<keyword evidence="3 6" id="KW-0460">Magnesium</keyword>
<dbReference type="Gene3D" id="3.40.50.1220">
    <property type="entry name" value="TPP-binding domain"/>
    <property type="match status" value="1"/>
</dbReference>
<evidence type="ECO:0000256" key="6">
    <source>
        <dbReference type="HAMAP-Rule" id="MF_01659"/>
    </source>
</evidence>
<evidence type="ECO:0000313" key="10">
    <source>
        <dbReference type="Proteomes" id="UP001319200"/>
    </source>
</evidence>
<dbReference type="PIRSF" id="PIRSF004983">
    <property type="entry name" value="MenD"/>
    <property type="match status" value="1"/>
</dbReference>
<dbReference type="PANTHER" id="PTHR42916:SF1">
    <property type="entry name" value="PROTEIN PHYLLO, CHLOROPLASTIC"/>
    <property type="match status" value="1"/>
</dbReference>
<evidence type="ECO:0000256" key="3">
    <source>
        <dbReference type="ARBA" id="ARBA00022842"/>
    </source>
</evidence>
<dbReference type="SUPFAM" id="SSF52518">
    <property type="entry name" value="Thiamin diphosphate-binding fold (THDP-binding)"/>
    <property type="match status" value="2"/>
</dbReference>
<dbReference type="GO" id="GO:0070204">
    <property type="term" value="F:2-succinyl-5-enolpyruvyl-6-hydroxy-3-cyclohexene-1-carboxylic-acid synthase activity"/>
    <property type="evidence" value="ECO:0007669"/>
    <property type="project" value="UniProtKB-UniRule"/>
</dbReference>
<dbReference type="Pfam" id="PF02776">
    <property type="entry name" value="TPP_enzyme_N"/>
    <property type="match status" value="1"/>
</dbReference>
<dbReference type="InterPro" id="IPR004433">
    <property type="entry name" value="MenaQ_synth_MenD"/>
</dbReference>
<comment type="subunit">
    <text evidence="6">Homodimer.</text>
</comment>
<comment type="pathway">
    <text evidence="6">Quinol/quinone metabolism; menaquinone biosynthesis.</text>
</comment>
<comment type="cofactor">
    <cofactor evidence="6">
        <name>thiamine diphosphate</name>
        <dbReference type="ChEBI" id="CHEBI:58937"/>
    </cofactor>
    <text evidence="6">Binds 1 thiamine pyrophosphate per subunit.</text>
</comment>
<evidence type="ECO:0000259" key="8">
    <source>
        <dbReference type="Pfam" id="PF16582"/>
    </source>
</evidence>
<keyword evidence="2 6" id="KW-0479">Metal-binding</keyword>
<evidence type="ECO:0000259" key="7">
    <source>
        <dbReference type="Pfam" id="PF02776"/>
    </source>
</evidence>
<evidence type="ECO:0000313" key="9">
    <source>
        <dbReference type="EMBL" id="MBT1697391.1"/>
    </source>
</evidence>
<dbReference type="GO" id="GO:0009234">
    <property type="term" value="P:menaquinone biosynthetic process"/>
    <property type="evidence" value="ECO:0007669"/>
    <property type="project" value="UniProtKB-UniRule"/>
</dbReference>
<dbReference type="RefSeq" id="WP_254163425.1">
    <property type="nucleotide sequence ID" value="NZ_JAHESF010000009.1"/>
</dbReference>
<sequence length="575" mass="65257">MRFQPIYDIAELCARKDVTDAVLCPGSRCAPLTLAFTRHPHITPRTFSDERSAGFIALGMAQQKKNPVVVVCTSGTAVYNLAPAVAEAWFSETPLVVLTADRPSEWIAQHDGQTIHQAEIFGKHVKKFYQLPQDYDHADSQWAINRIVNEAINLARQEPQGPVHINAPFREPLYPERNEATTYSSDVRVMREHRNAYTLTDEQQQKIRQEWSSYHNILIVAGQQHPDEALATALGSFFAKHDVPLVSDIISNLHEGGKSIRHADLFLGQASEDLKKTLRPDLLITFGQSLISKNVKLFLRKYTPKAHWHLQPEGTAADTFKHVTDIFQTSPASFFGFISSVQQDETFENQKQHNYTKLWEVEERRAQRTLADFFGSGDLAEMELVKELIDQLPEHSNLHLANSMSVRYANFIGLEARRKGIRVFSNRGTSGIDGCTSTSVGHHLASGRPTFLITGDVAFFYDRNAFWHNYPIPGLRVLLLNNHGGLIFNVIDGPASMPEAREYFITRQALKAQKLCEEFGFDHLILDSRRKLRNVLKDFLDLDGRTKILEFETDVTLNKTVFDNLKLKIKKSYEL</sequence>
<dbReference type="GO" id="GO:0000287">
    <property type="term" value="F:magnesium ion binding"/>
    <property type="evidence" value="ECO:0007669"/>
    <property type="project" value="UniProtKB-UniRule"/>
</dbReference>
<dbReference type="InterPro" id="IPR012001">
    <property type="entry name" value="Thiamin_PyroP_enz_TPP-bd_dom"/>
</dbReference>
<dbReference type="GO" id="GO:0030145">
    <property type="term" value="F:manganese ion binding"/>
    <property type="evidence" value="ECO:0007669"/>
    <property type="project" value="UniProtKB-UniRule"/>
</dbReference>
<gene>
    <name evidence="6 9" type="primary">menD</name>
    <name evidence="9" type="ORF">KK083_10925</name>
</gene>
<evidence type="ECO:0000256" key="1">
    <source>
        <dbReference type="ARBA" id="ARBA00022679"/>
    </source>
</evidence>
<reference evidence="9 10" key="1">
    <citation type="submission" date="2021-05" db="EMBL/GenBank/DDBJ databases">
        <title>A Polyphasic approach of four new species of the genus Ohtaekwangia: Ohtaekwangia histidinii sp. nov., Ohtaekwangia cretensis sp. nov., Ohtaekwangia indiensis sp. nov., Ohtaekwangia reichenbachii sp. nov. from diverse environment.</title>
        <authorList>
            <person name="Octaviana S."/>
        </authorList>
    </citation>
    <scope>NUCLEOTIDE SEQUENCE [LARGE SCALE GENOMIC DNA]</scope>
    <source>
        <strain evidence="9 10">PWU4</strain>
    </source>
</reference>
<keyword evidence="6" id="KW-0474">Menaquinone biosynthesis</keyword>
<name>A0AAP2DJG8_9BACT</name>
<proteinExistence type="inferred from homology"/>
<dbReference type="EMBL" id="JAHESF010000009">
    <property type="protein sequence ID" value="MBT1697391.1"/>
    <property type="molecule type" value="Genomic_DNA"/>
</dbReference>
<comment type="caution">
    <text evidence="9">The sequence shown here is derived from an EMBL/GenBank/DDBJ whole genome shotgun (WGS) entry which is preliminary data.</text>
</comment>
<evidence type="ECO:0000256" key="2">
    <source>
        <dbReference type="ARBA" id="ARBA00022723"/>
    </source>
</evidence>
<keyword evidence="4 6" id="KW-0786">Thiamine pyrophosphate</keyword>
<dbReference type="PANTHER" id="PTHR42916">
    <property type="entry name" value="2-SUCCINYL-5-ENOLPYRUVYL-6-HYDROXY-3-CYCLOHEXENE-1-CARBOXYLATE SYNTHASE"/>
    <property type="match status" value="1"/>
</dbReference>
<keyword evidence="10" id="KW-1185">Reference proteome</keyword>
<comment type="function">
    <text evidence="6">Catalyzes the thiamine diphosphate-dependent decarboxylation of 2-oxoglutarate and the subsequent addition of the resulting succinic semialdehyde-thiamine pyrophosphate anion to isochorismate to yield 2-succinyl-5-enolpyruvyl-6-hydroxy-3-cyclohexene-1-carboxylate (SEPHCHC).</text>
</comment>
<comment type="catalytic activity">
    <reaction evidence="6">
        <text>isochorismate + 2-oxoglutarate + H(+) = 5-enolpyruvoyl-6-hydroxy-2-succinyl-cyclohex-3-ene-1-carboxylate + CO2</text>
        <dbReference type="Rhea" id="RHEA:25593"/>
        <dbReference type="ChEBI" id="CHEBI:15378"/>
        <dbReference type="ChEBI" id="CHEBI:16526"/>
        <dbReference type="ChEBI" id="CHEBI:16810"/>
        <dbReference type="ChEBI" id="CHEBI:29780"/>
        <dbReference type="ChEBI" id="CHEBI:58818"/>
        <dbReference type="EC" id="2.2.1.9"/>
    </reaction>
</comment>
<comment type="pathway">
    <text evidence="6">Quinol/quinone metabolism; 1,4-dihydroxy-2-naphthoate biosynthesis; 1,4-dihydroxy-2-naphthoate from chorismate: step 2/7.</text>
</comment>
<dbReference type="CDD" id="cd02009">
    <property type="entry name" value="TPP_SHCHC_synthase"/>
    <property type="match status" value="1"/>
</dbReference>
<dbReference type="GO" id="GO:0030976">
    <property type="term" value="F:thiamine pyrophosphate binding"/>
    <property type="evidence" value="ECO:0007669"/>
    <property type="project" value="UniProtKB-UniRule"/>
</dbReference>
<dbReference type="AlphaFoldDB" id="A0AAP2DJG8"/>
<organism evidence="9 10">
    <name type="scientific">Chryseosolibacter histidini</name>
    <dbReference type="NCBI Taxonomy" id="2782349"/>
    <lineage>
        <taxon>Bacteria</taxon>
        <taxon>Pseudomonadati</taxon>
        <taxon>Bacteroidota</taxon>
        <taxon>Cytophagia</taxon>
        <taxon>Cytophagales</taxon>
        <taxon>Chryseotaleaceae</taxon>
        <taxon>Chryseosolibacter</taxon>
    </lineage>
</organism>